<dbReference type="EMBL" id="BART01024888">
    <property type="protein sequence ID" value="GAG94130.1"/>
    <property type="molecule type" value="Genomic_DNA"/>
</dbReference>
<dbReference type="AlphaFoldDB" id="X1BGJ6"/>
<accession>X1BGJ6</accession>
<reference evidence="1" key="1">
    <citation type="journal article" date="2014" name="Front. Microbiol.">
        <title>High frequency of phylogenetically diverse reductive dehalogenase-homologous genes in deep subseafloor sedimentary metagenomes.</title>
        <authorList>
            <person name="Kawai M."/>
            <person name="Futagami T."/>
            <person name="Toyoda A."/>
            <person name="Takaki Y."/>
            <person name="Nishi S."/>
            <person name="Hori S."/>
            <person name="Arai W."/>
            <person name="Tsubouchi T."/>
            <person name="Morono Y."/>
            <person name="Uchiyama I."/>
            <person name="Ito T."/>
            <person name="Fujiyama A."/>
            <person name="Inagaki F."/>
            <person name="Takami H."/>
        </authorList>
    </citation>
    <scope>NUCLEOTIDE SEQUENCE</scope>
    <source>
        <strain evidence="1">Expedition CK06-06</strain>
    </source>
</reference>
<gene>
    <name evidence="1" type="ORF">S01H4_44808</name>
</gene>
<proteinExistence type="predicted"/>
<comment type="caution">
    <text evidence="1">The sequence shown here is derived from an EMBL/GenBank/DDBJ whole genome shotgun (WGS) entry which is preliminary data.</text>
</comment>
<name>X1BGJ6_9ZZZZ</name>
<evidence type="ECO:0000313" key="1">
    <source>
        <dbReference type="EMBL" id="GAG94130.1"/>
    </source>
</evidence>
<sequence length="109" mass="12997">MKLTIFERLILLNILQTVEGDFTTIKIMRQLQEELSFTEEEHKKLQFKQKKGQVFWKTEAAKDKDITIGEKAKDIIVNTLKKLNDQKKLKDEHFTLYEKFIIIPEKESK</sequence>
<organism evidence="1">
    <name type="scientific">marine sediment metagenome</name>
    <dbReference type="NCBI Taxonomy" id="412755"/>
    <lineage>
        <taxon>unclassified sequences</taxon>
        <taxon>metagenomes</taxon>
        <taxon>ecological metagenomes</taxon>
    </lineage>
</organism>
<protein>
    <submittedName>
        <fullName evidence="1">Uncharacterized protein</fullName>
    </submittedName>
</protein>